<proteinExistence type="predicted"/>
<feature type="transmembrane region" description="Helical" evidence="8">
    <location>
        <begin position="968"/>
        <end position="991"/>
    </location>
</feature>
<feature type="transmembrane region" description="Helical" evidence="8">
    <location>
        <begin position="998"/>
        <end position="1020"/>
    </location>
</feature>
<evidence type="ECO:0000256" key="4">
    <source>
        <dbReference type="ARBA" id="ARBA00022519"/>
    </source>
</evidence>
<feature type="transmembrane region" description="Helical" evidence="8">
    <location>
        <begin position="563"/>
        <end position="581"/>
    </location>
</feature>
<keyword evidence="7 8" id="KW-0472">Membrane</keyword>
<gene>
    <name evidence="9" type="ORF">PLANPX_2562</name>
</gene>
<dbReference type="FunFam" id="1.20.1640.10:FF:000001">
    <property type="entry name" value="Efflux pump membrane transporter"/>
    <property type="match status" value="1"/>
</dbReference>
<sequence length="1143" mass="124662">MLARFFIERPIFAWVLSIVILLAGGVSVVTLPVAQYPDITPPTVQVTASYPGASAQVVCDAVAAPIEEQVNGVEGLLYMSSQCTNDGAYNLTLTFELGTDLDMATVLVQNRVSWAMAQLPVQVQMQGINTKKKSPSILLAINLISPGGTYDDIYLSNYATIQVKDEIFRLDGVGDITYLGERDYSMRAWLDPQKLTSRNISVNEVISAVQNQNMQVAAGTIGRQPVPEGQQFQLTLTTLGRLQDPDQFGDIIIKTSQGNDQTGRPSTQVVRLRDVARVELGAQQYDQICKLDGMPSVALAIFQQPGSNAMKVAKEIKEKMEELKKSFPADLDYRIVYDTTPFIQESVNEVFKTLRDAVILVAIVVLFFLQDWKAMILPMIDVPVSLVGAFAVLAVMGFSLNNLTLFGLVLAIGIVVDDAIVVLENVERQMATGLDAKTATIKAMDEITGPIVAITLVLSSVFLPSVFMPSITGQFYRQFALTISAAMVISAMNAMTLTPSRAASVFSTEHVDEHGEPMREALPWWIFCLFGGLLTYWLGANFLGGVFGHDAPPADGHGEGGHGWGMSIAYFAVGFVLGGYVGKMIILPVNRVLAKFFGAFNRLFDRITDGYSSIVKRSIRVSLMVLAIYGGLLYLTAHELVVAPKGFIPTQDQGYLLVNVQLPDSASVQRTEAVMDKLAQLALGDPDDPNKPGIPGVQHMMSVAGQSVLLSANASNFGSCFCILKPFEERHSHDEYDAVVAEKLRAIVAQEIPEAQINIFRAPPIQGLGTSAGFKMQIEQRGYIDLHQLQSDADEMVAEAAKNPDLLGVSTMFRAETPQIYLDIDRTKCESLGVAMNDAFTALQVYMGGYYVNLFNEFGRTWQVNLLAEPSFRTQVDDLNQLYVRNRLGDMVPLATLMQEQDVGGPVMVNRYNMYASASIQGLPAQGTSSGTAMEMMEELADNLGLSFQWTEIAFMQQEPVTVGTFEISAGLVGIFVFALGAILVFLVLAAKYESWKLPFSVILVVPMCLLCSVTGMLIAAMPVDIFVQIGFIVLVGLAAKNAILIVEFAHQLHLEGKPLDEATVEACRLRLRPIIMTSFAFILGVVPLVLGTGAGAEMRNSLGTAVFSGMIGVTFFGIFLTPVFFYVMERFGRKKKAAEPPH</sequence>
<evidence type="ECO:0000313" key="9">
    <source>
        <dbReference type="EMBL" id="BBO32950.1"/>
    </source>
</evidence>
<reference evidence="10" key="1">
    <citation type="submission" date="2019-10" db="EMBL/GenBank/DDBJ databases">
        <title>Lacipirellula parvula gen. nov., sp. nov., representing a lineage of planctomycetes widespread in freshwater anoxic habitats, and description of the family Lacipirellulaceae.</title>
        <authorList>
            <person name="Dedysh S.N."/>
            <person name="Kulichevskaya I.S."/>
            <person name="Beletsky A.V."/>
            <person name="Rakitin A.L."/>
            <person name="Mardanov A.V."/>
            <person name="Ivanova A.A."/>
            <person name="Saltykova V.X."/>
            <person name="Rijpstra W.I.C."/>
            <person name="Sinninghe Damste J.S."/>
            <person name="Ravin N.V."/>
        </authorList>
    </citation>
    <scope>NUCLEOTIDE SEQUENCE [LARGE SCALE GENOMIC DNA]</scope>
    <source>
        <strain evidence="10">PX69</strain>
    </source>
</reference>
<dbReference type="PANTHER" id="PTHR32063:SF11">
    <property type="entry name" value="CATION OR DRUG EFFLUX SYSTEM PROTEIN"/>
    <property type="match status" value="1"/>
</dbReference>
<keyword evidence="3" id="KW-1003">Cell membrane</keyword>
<evidence type="ECO:0000313" key="10">
    <source>
        <dbReference type="Proteomes" id="UP000326837"/>
    </source>
</evidence>
<dbReference type="PANTHER" id="PTHR32063">
    <property type="match status" value="1"/>
</dbReference>
<feature type="transmembrane region" description="Helical" evidence="8">
    <location>
        <begin position="1026"/>
        <end position="1049"/>
    </location>
</feature>
<dbReference type="Gene3D" id="3.30.70.1430">
    <property type="entry name" value="Multidrug efflux transporter AcrB pore domain"/>
    <property type="match status" value="2"/>
</dbReference>
<feature type="transmembrane region" description="Helical" evidence="8">
    <location>
        <begin position="479"/>
        <end position="500"/>
    </location>
</feature>
<feature type="transmembrane region" description="Helical" evidence="8">
    <location>
        <begin position="521"/>
        <end position="543"/>
    </location>
</feature>
<dbReference type="PRINTS" id="PR00702">
    <property type="entry name" value="ACRIFLAVINRP"/>
</dbReference>
<dbReference type="KEGG" id="lpav:PLANPX_2562"/>
<feature type="transmembrane region" description="Helical" evidence="8">
    <location>
        <begin position="12"/>
        <end position="34"/>
    </location>
</feature>
<organism evidence="9 10">
    <name type="scientific">Lacipirellula parvula</name>
    <dbReference type="NCBI Taxonomy" id="2650471"/>
    <lineage>
        <taxon>Bacteria</taxon>
        <taxon>Pseudomonadati</taxon>
        <taxon>Planctomycetota</taxon>
        <taxon>Planctomycetia</taxon>
        <taxon>Pirellulales</taxon>
        <taxon>Lacipirellulaceae</taxon>
        <taxon>Lacipirellula</taxon>
    </lineage>
</organism>
<keyword evidence="5 8" id="KW-0812">Transmembrane</keyword>
<dbReference type="InterPro" id="IPR001036">
    <property type="entry name" value="Acrflvin-R"/>
</dbReference>
<dbReference type="GO" id="GO:0042910">
    <property type="term" value="F:xenobiotic transmembrane transporter activity"/>
    <property type="evidence" value="ECO:0007669"/>
    <property type="project" value="TreeGrafter"/>
</dbReference>
<evidence type="ECO:0000256" key="8">
    <source>
        <dbReference type="SAM" id="Phobius"/>
    </source>
</evidence>
<dbReference type="Proteomes" id="UP000326837">
    <property type="component" value="Chromosome"/>
</dbReference>
<evidence type="ECO:0000256" key="5">
    <source>
        <dbReference type="ARBA" id="ARBA00022692"/>
    </source>
</evidence>
<dbReference type="SUPFAM" id="SSF82866">
    <property type="entry name" value="Multidrug efflux transporter AcrB transmembrane domain"/>
    <property type="match status" value="2"/>
</dbReference>
<comment type="subcellular location">
    <subcellularLocation>
        <location evidence="1">Cell inner membrane</location>
        <topology evidence="1">Multi-pass membrane protein</topology>
    </subcellularLocation>
</comment>
<feature type="transmembrane region" description="Helical" evidence="8">
    <location>
        <begin position="447"/>
        <end position="467"/>
    </location>
</feature>
<feature type="transmembrane region" description="Helical" evidence="8">
    <location>
        <begin position="350"/>
        <end position="369"/>
    </location>
</feature>
<dbReference type="Pfam" id="PF00873">
    <property type="entry name" value="ACR_tran"/>
    <property type="match status" value="2"/>
</dbReference>
<evidence type="ECO:0000256" key="2">
    <source>
        <dbReference type="ARBA" id="ARBA00022448"/>
    </source>
</evidence>
<dbReference type="SUPFAM" id="SSF82693">
    <property type="entry name" value="Multidrug efflux transporter AcrB pore domain, PN1, PN2, PC1 and PC2 subdomains"/>
    <property type="match status" value="3"/>
</dbReference>
<accession>A0A5K7X8H7</accession>
<feature type="transmembrane region" description="Helical" evidence="8">
    <location>
        <begin position="1103"/>
        <end position="1128"/>
    </location>
</feature>
<dbReference type="SUPFAM" id="SSF82714">
    <property type="entry name" value="Multidrug efflux transporter AcrB TolC docking domain, DN and DC subdomains"/>
    <property type="match status" value="2"/>
</dbReference>
<feature type="transmembrane region" description="Helical" evidence="8">
    <location>
        <begin position="376"/>
        <end position="399"/>
    </location>
</feature>
<keyword evidence="10" id="KW-1185">Reference proteome</keyword>
<keyword evidence="6 8" id="KW-1133">Transmembrane helix</keyword>
<feature type="transmembrane region" description="Helical" evidence="8">
    <location>
        <begin position="1070"/>
        <end position="1091"/>
    </location>
</feature>
<evidence type="ECO:0000256" key="7">
    <source>
        <dbReference type="ARBA" id="ARBA00023136"/>
    </source>
</evidence>
<name>A0A5K7X8H7_9BACT</name>
<dbReference type="GO" id="GO:0005886">
    <property type="term" value="C:plasma membrane"/>
    <property type="evidence" value="ECO:0007669"/>
    <property type="project" value="UniProtKB-SubCell"/>
</dbReference>
<dbReference type="FunFam" id="3.30.70.1430:FF:000001">
    <property type="entry name" value="Efflux pump membrane transporter"/>
    <property type="match status" value="1"/>
</dbReference>
<keyword evidence="4" id="KW-0997">Cell inner membrane</keyword>
<keyword evidence="2" id="KW-0813">Transport</keyword>
<dbReference type="RefSeq" id="WP_152098826.1">
    <property type="nucleotide sequence ID" value="NZ_AP021861.1"/>
</dbReference>
<protein>
    <submittedName>
        <fullName evidence="9">Transporter</fullName>
    </submittedName>
</protein>
<evidence type="ECO:0000256" key="6">
    <source>
        <dbReference type="ARBA" id="ARBA00022989"/>
    </source>
</evidence>
<dbReference type="Gene3D" id="1.20.1640.10">
    <property type="entry name" value="Multidrug efflux transporter AcrB transmembrane domain"/>
    <property type="match status" value="3"/>
</dbReference>
<feature type="transmembrane region" description="Helical" evidence="8">
    <location>
        <begin position="405"/>
        <end position="426"/>
    </location>
</feature>
<dbReference type="Gene3D" id="3.30.70.1320">
    <property type="entry name" value="Multidrug efflux transporter AcrB pore domain like"/>
    <property type="match status" value="1"/>
</dbReference>
<dbReference type="Gene3D" id="3.30.2090.10">
    <property type="entry name" value="Multidrug efflux transporter AcrB TolC docking domain, DN and DC subdomains"/>
    <property type="match status" value="2"/>
</dbReference>
<dbReference type="EMBL" id="AP021861">
    <property type="protein sequence ID" value="BBO32950.1"/>
    <property type="molecule type" value="Genomic_DNA"/>
</dbReference>
<evidence type="ECO:0000256" key="3">
    <source>
        <dbReference type="ARBA" id="ARBA00022475"/>
    </source>
</evidence>
<dbReference type="InterPro" id="IPR027463">
    <property type="entry name" value="AcrB_DN_DC_subdom"/>
</dbReference>
<evidence type="ECO:0000256" key="1">
    <source>
        <dbReference type="ARBA" id="ARBA00004429"/>
    </source>
</evidence>
<dbReference type="AlphaFoldDB" id="A0A5K7X8H7"/>
<feature type="transmembrane region" description="Helical" evidence="8">
    <location>
        <begin position="619"/>
        <end position="637"/>
    </location>
</feature>
<dbReference type="Gene3D" id="3.30.70.1440">
    <property type="entry name" value="Multidrug efflux transporter AcrB pore domain"/>
    <property type="match status" value="1"/>
</dbReference>